<dbReference type="InterPro" id="IPR001547">
    <property type="entry name" value="Glyco_hydro_5"/>
</dbReference>
<evidence type="ECO:0000256" key="2">
    <source>
        <dbReference type="ARBA" id="ARBA00022801"/>
    </source>
</evidence>
<name>A0A914DCU1_9BILA</name>
<reference evidence="8" key="1">
    <citation type="submission" date="2022-11" db="UniProtKB">
        <authorList>
            <consortium name="WormBaseParasite"/>
        </authorList>
    </citation>
    <scope>IDENTIFICATION</scope>
</reference>
<accession>A0A914DCU1</accession>
<dbReference type="Gene3D" id="3.20.20.80">
    <property type="entry name" value="Glycosidases"/>
    <property type="match status" value="1"/>
</dbReference>
<dbReference type="WBParaSite" id="ACRNAN_scaffold23786.g24420.t1">
    <property type="protein sequence ID" value="ACRNAN_scaffold23786.g24420.t1"/>
    <property type="gene ID" value="ACRNAN_scaffold23786.g24420"/>
</dbReference>
<dbReference type="InterPro" id="IPR017853">
    <property type="entry name" value="GH"/>
</dbReference>
<protein>
    <submittedName>
        <fullName evidence="8">Glycoside hydrolase family 5 domain-containing protein</fullName>
    </submittedName>
</protein>
<keyword evidence="3 4" id="KW-0326">Glycosidase</keyword>
<dbReference type="AlphaFoldDB" id="A0A914DCU1"/>
<dbReference type="GO" id="GO:0004553">
    <property type="term" value="F:hydrolase activity, hydrolyzing O-glycosyl compounds"/>
    <property type="evidence" value="ECO:0007669"/>
    <property type="project" value="InterPro"/>
</dbReference>
<organism evidence="7 8">
    <name type="scientific">Acrobeloides nanus</name>
    <dbReference type="NCBI Taxonomy" id="290746"/>
    <lineage>
        <taxon>Eukaryota</taxon>
        <taxon>Metazoa</taxon>
        <taxon>Ecdysozoa</taxon>
        <taxon>Nematoda</taxon>
        <taxon>Chromadorea</taxon>
        <taxon>Rhabditida</taxon>
        <taxon>Tylenchina</taxon>
        <taxon>Cephalobomorpha</taxon>
        <taxon>Cephaloboidea</taxon>
        <taxon>Cephalobidae</taxon>
        <taxon>Acrobeloides</taxon>
    </lineage>
</organism>
<evidence type="ECO:0000256" key="1">
    <source>
        <dbReference type="ARBA" id="ARBA00005641"/>
    </source>
</evidence>
<comment type="similarity">
    <text evidence="1 4">Belongs to the glycosyl hydrolase 5 (cellulase A) family.</text>
</comment>
<feature type="domain" description="Glycoside hydrolase family 5" evidence="6">
    <location>
        <begin position="36"/>
        <end position="140"/>
    </location>
</feature>
<dbReference type="GO" id="GO:0000272">
    <property type="term" value="P:polysaccharide catabolic process"/>
    <property type="evidence" value="ECO:0007669"/>
    <property type="project" value="InterPro"/>
</dbReference>
<keyword evidence="2 4" id="KW-0378">Hydrolase</keyword>
<evidence type="ECO:0000313" key="7">
    <source>
        <dbReference type="Proteomes" id="UP000887540"/>
    </source>
</evidence>
<evidence type="ECO:0000256" key="4">
    <source>
        <dbReference type="RuleBase" id="RU361153"/>
    </source>
</evidence>
<evidence type="ECO:0000313" key="8">
    <source>
        <dbReference type="WBParaSite" id="ACRNAN_scaffold23786.g24420.t1"/>
    </source>
</evidence>
<keyword evidence="5" id="KW-0732">Signal</keyword>
<keyword evidence="7" id="KW-1185">Reference proteome</keyword>
<evidence type="ECO:0000256" key="3">
    <source>
        <dbReference type="ARBA" id="ARBA00023295"/>
    </source>
</evidence>
<feature type="chain" id="PRO_5038123095" evidence="5">
    <location>
        <begin position="22"/>
        <end position="142"/>
    </location>
</feature>
<proteinExistence type="inferred from homology"/>
<feature type="signal peptide" evidence="5">
    <location>
        <begin position="1"/>
        <end position="21"/>
    </location>
</feature>
<evidence type="ECO:0000259" key="6">
    <source>
        <dbReference type="Pfam" id="PF00150"/>
    </source>
</evidence>
<dbReference type="SUPFAM" id="SSF51445">
    <property type="entry name" value="(Trans)glycosidases"/>
    <property type="match status" value="1"/>
</dbReference>
<dbReference type="Pfam" id="PF00150">
    <property type="entry name" value="Cellulase"/>
    <property type="match status" value="1"/>
</dbReference>
<evidence type="ECO:0000256" key="5">
    <source>
        <dbReference type="SAM" id="SignalP"/>
    </source>
</evidence>
<sequence>MNSLFWLFGLISLAVATFALAPPYGQLKTVGAHITNSAGTPVQLRGLSLFTSHYIPDYWNATSVNQIKCGWNSNVIRAPLGISSTCCGGWVETRDREYKRMKTVIDAAIDNGIYVIVDWHAFSAQLDLAKGFFANISKTYGS</sequence>
<dbReference type="Proteomes" id="UP000887540">
    <property type="component" value="Unplaced"/>
</dbReference>